<feature type="region of interest" description="Disordered" evidence="1">
    <location>
        <begin position="1"/>
        <end position="33"/>
    </location>
</feature>
<name>A0AA40ALW6_9PEZI</name>
<dbReference type="EMBL" id="JAUIRO010000004">
    <property type="protein sequence ID" value="KAK0718261.1"/>
    <property type="molecule type" value="Genomic_DNA"/>
</dbReference>
<evidence type="ECO:0000313" key="2">
    <source>
        <dbReference type="EMBL" id="KAK0718261.1"/>
    </source>
</evidence>
<proteinExistence type="predicted"/>
<gene>
    <name evidence="2" type="ORF">B0T26DRAFT_712582</name>
</gene>
<feature type="compositionally biased region" description="Gly residues" evidence="1">
    <location>
        <begin position="22"/>
        <end position="31"/>
    </location>
</feature>
<dbReference type="RefSeq" id="XP_060297054.1">
    <property type="nucleotide sequence ID" value="XM_060442085.1"/>
</dbReference>
<dbReference type="GeneID" id="85325355"/>
<sequence length="124" mass="12963">MANPRPGASDGPSNTEPNGPQSSGGDGGGGPFFTRPFTLLEALPYTPFTSIVPIDSGLILPPSIGAASPAPSLNDLISSQDFDALNQEAQTHDTASKRLQQTMSQLQHLIKRTAITELYVLTSG</sequence>
<comment type="caution">
    <text evidence="2">The sequence shown here is derived from an EMBL/GenBank/DDBJ whole genome shotgun (WGS) entry which is preliminary data.</text>
</comment>
<evidence type="ECO:0000256" key="1">
    <source>
        <dbReference type="SAM" id="MobiDB-lite"/>
    </source>
</evidence>
<accession>A0AA40ALW6</accession>
<organism evidence="2 3">
    <name type="scientific">Lasiosphaeria miniovina</name>
    <dbReference type="NCBI Taxonomy" id="1954250"/>
    <lineage>
        <taxon>Eukaryota</taxon>
        <taxon>Fungi</taxon>
        <taxon>Dikarya</taxon>
        <taxon>Ascomycota</taxon>
        <taxon>Pezizomycotina</taxon>
        <taxon>Sordariomycetes</taxon>
        <taxon>Sordariomycetidae</taxon>
        <taxon>Sordariales</taxon>
        <taxon>Lasiosphaeriaceae</taxon>
        <taxon>Lasiosphaeria</taxon>
    </lineage>
</organism>
<reference evidence="2" key="1">
    <citation type="submission" date="2023-06" db="EMBL/GenBank/DDBJ databases">
        <title>Genome-scale phylogeny and comparative genomics of the fungal order Sordariales.</title>
        <authorList>
            <consortium name="Lawrence Berkeley National Laboratory"/>
            <person name="Hensen N."/>
            <person name="Bonometti L."/>
            <person name="Westerberg I."/>
            <person name="Brannstrom I.O."/>
            <person name="Guillou S."/>
            <person name="Cros-Aarteil S."/>
            <person name="Calhoun S."/>
            <person name="Haridas S."/>
            <person name="Kuo A."/>
            <person name="Mondo S."/>
            <person name="Pangilinan J."/>
            <person name="Riley R."/>
            <person name="LaButti K."/>
            <person name="Andreopoulos B."/>
            <person name="Lipzen A."/>
            <person name="Chen C."/>
            <person name="Yanf M."/>
            <person name="Daum C."/>
            <person name="Ng V."/>
            <person name="Clum A."/>
            <person name="Steindorff A."/>
            <person name="Ohm R."/>
            <person name="Martin F."/>
            <person name="Silar P."/>
            <person name="Natvig D."/>
            <person name="Lalanne C."/>
            <person name="Gautier V."/>
            <person name="Ament-velasquez S.L."/>
            <person name="Kruys A."/>
            <person name="Hutchinson M.I."/>
            <person name="Powell A.J."/>
            <person name="Barry K."/>
            <person name="Miller A.N."/>
            <person name="Grigoriev I.V."/>
            <person name="Debuchy R."/>
            <person name="Gladieux P."/>
            <person name="Thoren M.H."/>
            <person name="Johannesson H."/>
        </authorList>
    </citation>
    <scope>NUCLEOTIDE SEQUENCE</scope>
    <source>
        <strain evidence="2">SMH2392-1A</strain>
    </source>
</reference>
<keyword evidence="3" id="KW-1185">Reference proteome</keyword>
<evidence type="ECO:0000313" key="3">
    <source>
        <dbReference type="Proteomes" id="UP001172101"/>
    </source>
</evidence>
<dbReference type="AlphaFoldDB" id="A0AA40ALW6"/>
<protein>
    <submittedName>
        <fullName evidence="2">Uncharacterized protein</fullName>
    </submittedName>
</protein>
<dbReference type="Proteomes" id="UP001172101">
    <property type="component" value="Unassembled WGS sequence"/>
</dbReference>